<keyword evidence="4" id="KW-0479">Metal-binding</keyword>
<dbReference type="PROSITE" id="PS00444">
    <property type="entry name" value="POLYPRENYL_SYNTHASE_2"/>
    <property type="match status" value="1"/>
</dbReference>
<evidence type="ECO:0000313" key="9">
    <source>
        <dbReference type="Proteomes" id="UP000011083"/>
    </source>
</evidence>
<dbReference type="SFLD" id="SFLDS00005">
    <property type="entry name" value="Isoprenoid_Synthase_Type_I"/>
    <property type="match status" value="1"/>
</dbReference>
<dbReference type="PANTHER" id="PTHR12001:SF69">
    <property type="entry name" value="ALL TRANS-POLYPRENYL-DIPHOSPHATE SYNTHASE PDSS1"/>
    <property type="match status" value="1"/>
</dbReference>
<dbReference type="SUPFAM" id="SSF48576">
    <property type="entry name" value="Terpenoid synthases"/>
    <property type="match status" value="1"/>
</dbReference>
<evidence type="ECO:0000256" key="1">
    <source>
        <dbReference type="ARBA" id="ARBA00001946"/>
    </source>
</evidence>
<gene>
    <name evidence="8" type="ORF">ACA1_264690</name>
</gene>
<dbReference type="GO" id="GO:1990234">
    <property type="term" value="C:transferase complex"/>
    <property type="evidence" value="ECO:0007669"/>
    <property type="project" value="TreeGrafter"/>
</dbReference>
<dbReference type="OrthoDB" id="9927103at2759"/>
<dbReference type="CDD" id="cd00685">
    <property type="entry name" value="Trans_IPPS_HT"/>
    <property type="match status" value="1"/>
</dbReference>
<evidence type="ECO:0000256" key="7">
    <source>
        <dbReference type="RuleBase" id="RU004466"/>
    </source>
</evidence>
<comment type="similarity">
    <text evidence="2 7">Belongs to the FPP/GGPP synthase family.</text>
</comment>
<proteinExistence type="inferred from homology"/>
<dbReference type="STRING" id="1257118.L8H227"/>
<dbReference type="Proteomes" id="UP000011083">
    <property type="component" value="Unassembled WGS sequence"/>
</dbReference>
<dbReference type="GO" id="GO:0046872">
    <property type="term" value="F:metal ion binding"/>
    <property type="evidence" value="ECO:0007669"/>
    <property type="project" value="UniProtKB-KW"/>
</dbReference>
<keyword evidence="6" id="KW-0414">Isoprene biosynthesis</keyword>
<evidence type="ECO:0000256" key="5">
    <source>
        <dbReference type="ARBA" id="ARBA00022842"/>
    </source>
</evidence>
<dbReference type="GO" id="GO:0008299">
    <property type="term" value="P:isoprenoid biosynthetic process"/>
    <property type="evidence" value="ECO:0007669"/>
    <property type="project" value="UniProtKB-KW"/>
</dbReference>
<dbReference type="GO" id="GO:0004659">
    <property type="term" value="F:prenyltransferase activity"/>
    <property type="evidence" value="ECO:0007669"/>
    <property type="project" value="InterPro"/>
</dbReference>
<dbReference type="VEuPathDB" id="AmoebaDB:ACA1_264690"/>
<dbReference type="Gene3D" id="1.10.600.10">
    <property type="entry name" value="Farnesyl Diphosphate Synthase"/>
    <property type="match status" value="1"/>
</dbReference>
<dbReference type="Pfam" id="PF00348">
    <property type="entry name" value="polyprenyl_synt"/>
    <property type="match status" value="1"/>
</dbReference>
<keyword evidence="9" id="KW-1185">Reference proteome</keyword>
<protein>
    <submittedName>
        <fullName evidence="8">Polyprenyl synthetase superfamily protein</fullName>
    </submittedName>
</protein>
<evidence type="ECO:0000256" key="6">
    <source>
        <dbReference type="ARBA" id="ARBA00023229"/>
    </source>
</evidence>
<dbReference type="InterPro" id="IPR033749">
    <property type="entry name" value="Polyprenyl_synt_CS"/>
</dbReference>
<dbReference type="GeneID" id="14920072"/>
<keyword evidence="5" id="KW-0460">Magnesium</keyword>
<dbReference type="InterPro" id="IPR000092">
    <property type="entry name" value="Polyprenyl_synt"/>
</dbReference>
<evidence type="ECO:0000256" key="4">
    <source>
        <dbReference type="ARBA" id="ARBA00022723"/>
    </source>
</evidence>
<reference evidence="8 9" key="1">
    <citation type="journal article" date="2013" name="Genome Biol.">
        <title>Genome of Acanthamoeba castellanii highlights extensive lateral gene transfer and early evolution of tyrosine kinase signaling.</title>
        <authorList>
            <person name="Clarke M."/>
            <person name="Lohan A.J."/>
            <person name="Liu B."/>
            <person name="Lagkouvardos I."/>
            <person name="Roy S."/>
            <person name="Zafar N."/>
            <person name="Bertelli C."/>
            <person name="Schilde C."/>
            <person name="Kianianmomeni A."/>
            <person name="Burglin T.R."/>
            <person name="Frech C."/>
            <person name="Turcotte B."/>
            <person name="Kopec K.O."/>
            <person name="Synnott J.M."/>
            <person name="Choo C."/>
            <person name="Paponov I."/>
            <person name="Finkler A."/>
            <person name="Soon Heng Tan C."/>
            <person name="Hutchins A.P."/>
            <person name="Weinmeier T."/>
            <person name="Rattei T."/>
            <person name="Chu J.S."/>
            <person name="Gimenez G."/>
            <person name="Irimia M."/>
            <person name="Rigden D.J."/>
            <person name="Fitzpatrick D.A."/>
            <person name="Lorenzo-Morales J."/>
            <person name="Bateman A."/>
            <person name="Chiu C.H."/>
            <person name="Tang P."/>
            <person name="Hegemann P."/>
            <person name="Fromm H."/>
            <person name="Raoult D."/>
            <person name="Greub G."/>
            <person name="Miranda-Saavedra D."/>
            <person name="Chen N."/>
            <person name="Nash P."/>
            <person name="Ginger M.L."/>
            <person name="Horn M."/>
            <person name="Schaap P."/>
            <person name="Caler L."/>
            <person name="Loftus B."/>
        </authorList>
    </citation>
    <scope>NUCLEOTIDE SEQUENCE [LARGE SCALE GENOMIC DNA]</scope>
    <source>
        <strain evidence="8 9">Neff</strain>
    </source>
</reference>
<sequence>MASRSTMRRLGGRATATCATQCTVSGAARPSSLLYASPLPSMARRDLATATPAQTPVEGLEKFVSKYQRQTFDLDAPHHDGSASSVVEGLLRRALPTALAGGAEAREDPMKVALRLVEKEVKSLNGSIQQQIEAVTERPLLAKVASYFFKLQGKRIRPVLVLLTAKAIAVHLNPALGAGLTPENADVPVSDRQFSLAEIMEMIHTASLMHDDIIDQAETRRGMPAAHKVWDSKKAVLAGDFLLARASVKIARLREHEVTELLSTMIADLVEGEFFQMRTNVEKEGKEMTQFDYYMRKTYLKTASLLEKCCSCAAILGEADRATINIAKAYGAHLGYAFQLVDDMLDFTGTSSDLGKPAAVDLSLGLATAPVLFAMEEFGELRALVERGFKEEGDVEKAFSLVQRSQGIARTHALAHAGVDTQQPQHREHCAKAVETIGQLAPSPYRDALARLTEKVLSRSS</sequence>
<evidence type="ECO:0000256" key="3">
    <source>
        <dbReference type="ARBA" id="ARBA00022679"/>
    </source>
</evidence>
<name>L8H227_ACACF</name>
<evidence type="ECO:0000313" key="8">
    <source>
        <dbReference type="EMBL" id="ELR19295.1"/>
    </source>
</evidence>
<organism evidence="8 9">
    <name type="scientific">Acanthamoeba castellanii (strain ATCC 30010 / Neff)</name>
    <dbReference type="NCBI Taxonomy" id="1257118"/>
    <lineage>
        <taxon>Eukaryota</taxon>
        <taxon>Amoebozoa</taxon>
        <taxon>Discosea</taxon>
        <taxon>Longamoebia</taxon>
        <taxon>Centramoebida</taxon>
        <taxon>Acanthamoebidae</taxon>
        <taxon>Acanthamoeba</taxon>
    </lineage>
</organism>
<dbReference type="KEGG" id="acan:ACA1_264690"/>
<dbReference type="RefSeq" id="XP_004341380.1">
    <property type="nucleotide sequence ID" value="XM_004341332.1"/>
</dbReference>
<comment type="cofactor">
    <cofactor evidence="1">
        <name>Mg(2+)</name>
        <dbReference type="ChEBI" id="CHEBI:18420"/>
    </cofactor>
</comment>
<dbReference type="InterPro" id="IPR008949">
    <property type="entry name" value="Isoprenoid_synthase_dom_sf"/>
</dbReference>
<dbReference type="EMBL" id="KB007933">
    <property type="protein sequence ID" value="ELR19295.1"/>
    <property type="molecule type" value="Genomic_DNA"/>
</dbReference>
<dbReference type="AlphaFoldDB" id="L8H227"/>
<dbReference type="OMA" id="GKQMRPM"/>
<dbReference type="PROSITE" id="PS00723">
    <property type="entry name" value="POLYPRENYL_SYNTHASE_1"/>
    <property type="match status" value="1"/>
</dbReference>
<accession>L8H227</accession>
<dbReference type="PANTHER" id="PTHR12001">
    <property type="entry name" value="GERANYLGERANYL PYROPHOSPHATE SYNTHASE"/>
    <property type="match status" value="1"/>
</dbReference>
<dbReference type="GO" id="GO:0006744">
    <property type="term" value="P:ubiquinone biosynthetic process"/>
    <property type="evidence" value="ECO:0007669"/>
    <property type="project" value="TreeGrafter"/>
</dbReference>
<evidence type="ECO:0000256" key="2">
    <source>
        <dbReference type="ARBA" id="ARBA00006706"/>
    </source>
</evidence>
<keyword evidence="3 7" id="KW-0808">Transferase</keyword>